<dbReference type="RefSeq" id="WP_142943949.1">
    <property type="nucleotide sequence ID" value="NZ_VIKR01000006.1"/>
</dbReference>
<name>A0A545T2W6_9GAMM</name>
<dbReference type="InterPro" id="IPR036465">
    <property type="entry name" value="vWFA_dom_sf"/>
</dbReference>
<evidence type="ECO:0000256" key="3">
    <source>
        <dbReference type="SAM" id="Phobius"/>
    </source>
</evidence>
<gene>
    <name evidence="5" type="ORF">FLL45_20590</name>
</gene>
<dbReference type="Pfam" id="PF13519">
    <property type="entry name" value="VWA_2"/>
    <property type="match status" value="1"/>
</dbReference>
<evidence type="ECO:0000256" key="2">
    <source>
        <dbReference type="SAM" id="MobiDB-lite"/>
    </source>
</evidence>
<feature type="region of interest" description="Disordered" evidence="2">
    <location>
        <begin position="469"/>
        <end position="563"/>
    </location>
</feature>
<keyword evidence="3" id="KW-0812">Transmembrane</keyword>
<accession>A0A545T2W6</accession>
<dbReference type="OrthoDB" id="9807628at2"/>
<reference evidence="5 6" key="1">
    <citation type="submission" date="2019-06" db="EMBL/GenBank/DDBJ databases">
        <title>Draft genome of Aliikangiella marina GYP-15.</title>
        <authorList>
            <person name="Wang G."/>
        </authorList>
    </citation>
    <scope>NUCLEOTIDE SEQUENCE [LARGE SCALE GENOMIC DNA]</scope>
    <source>
        <strain evidence="5 6">GYP-15</strain>
    </source>
</reference>
<dbReference type="InterPro" id="IPR002035">
    <property type="entry name" value="VWF_A"/>
</dbReference>
<dbReference type="InterPro" id="IPR050768">
    <property type="entry name" value="UPF0353/GerABKA_families"/>
</dbReference>
<keyword evidence="3" id="KW-1133">Transmembrane helix</keyword>
<dbReference type="AlphaFoldDB" id="A0A545T2W6"/>
<comment type="caution">
    <text evidence="5">The sequence shown here is derived from an EMBL/GenBank/DDBJ whole genome shotgun (WGS) entry which is preliminary data.</text>
</comment>
<dbReference type="PROSITE" id="PS50005">
    <property type="entry name" value="TPR"/>
    <property type="match status" value="1"/>
</dbReference>
<evidence type="ECO:0000313" key="6">
    <source>
        <dbReference type="Proteomes" id="UP000317839"/>
    </source>
</evidence>
<dbReference type="EMBL" id="VIKR01000006">
    <property type="protein sequence ID" value="TQV71550.1"/>
    <property type="molecule type" value="Genomic_DNA"/>
</dbReference>
<keyword evidence="1" id="KW-0802">TPR repeat</keyword>
<feature type="repeat" description="TPR" evidence="1">
    <location>
        <begin position="419"/>
        <end position="452"/>
    </location>
</feature>
<dbReference type="Gene3D" id="1.25.40.10">
    <property type="entry name" value="Tetratricopeptide repeat domain"/>
    <property type="match status" value="1"/>
</dbReference>
<feature type="domain" description="VWFA" evidence="4">
    <location>
        <begin position="96"/>
        <end position="294"/>
    </location>
</feature>
<keyword evidence="3" id="KW-0472">Membrane</keyword>
<sequence>MVINWADFHFIRPELLLLFVPALLLFWKLSHDTKKNSAWQKVISPHLLEFLFVKGKKTTSNSSLWLTAIITSLIILAISGPSVRQKSVPVFQTESAQVILLDLSLSMDATDIKPSRLERAKFKLLDLLEQTNEGTIALVVYAGDAFTISPLTSDAKTISNMVPTLSTGIMPVLGSRPDLAIEKSIQLLENAKYNRGQIIWMTDGVETEFVESVVDSINRSAFSLSILAIGTEQGAPIPLPDKSGFLKDRSGAIVVPKLQLATLNDIASETNSAIVELTADTQDIDYLKKAHELLTKDSTKGDDGEQKISRWIDDGYWIVWLALFFFFIKLLRSPASNSLAAMLIPGLLISSLCYAPSAAALSWKDLWLTKNQQAESAYKNGEYDKAAQLFEDSEWKATAQYKNGAFADAATHFDPKLSERSLYNHATSLAKGNNLQEALDAYNSLLEKNPEHEDAQFNKKIIEDLLKQQQEQQNQDQQNQDQQNQDQQQQQQQQDQSQQQEQQDQQSQQEQQQQQQQQEQAEQQQQQEQQMIEDQRDKSEKDQALEHWLEKIPDDPGGLLRRKMYREYQRRGRQQKEEKLW</sequence>
<evidence type="ECO:0000313" key="5">
    <source>
        <dbReference type="EMBL" id="TQV71550.1"/>
    </source>
</evidence>
<dbReference type="InterPro" id="IPR011990">
    <property type="entry name" value="TPR-like_helical_dom_sf"/>
</dbReference>
<proteinExistence type="predicted"/>
<feature type="compositionally biased region" description="Low complexity" evidence="2">
    <location>
        <begin position="469"/>
        <end position="530"/>
    </location>
</feature>
<feature type="compositionally biased region" description="Basic and acidic residues" evidence="2">
    <location>
        <begin position="533"/>
        <end position="554"/>
    </location>
</feature>
<keyword evidence="6" id="KW-1185">Reference proteome</keyword>
<feature type="transmembrane region" description="Helical" evidence="3">
    <location>
        <begin position="64"/>
        <end position="83"/>
    </location>
</feature>
<dbReference type="PANTHER" id="PTHR22550">
    <property type="entry name" value="SPORE GERMINATION PROTEIN"/>
    <property type="match status" value="1"/>
</dbReference>
<dbReference type="PROSITE" id="PS50234">
    <property type="entry name" value="VWFA"/>
    <property type="match status" value="1"/>
</dbReference>
<protein>
    <submittedName>
        <fullName evidence="5">VWA domain-containing protein</fullName>
    </submittedName>
</protein>
<evidence type="ECO:0000256" key="1">
    <source>
        <dbReference type="PROSITE-ProRule" id="PRU00339"/>
    </source>
</evidence>
<organism evidence="5 6">
    <name type="scientific">Aliikangiella marina</name>
    <dbReference type="NCBI Taxonomy" id="1712262"/>
    <lineage>
        <taxon>Bacteria</taxon>
        <taxon>Pseudomonadati</taxon>
        <taxon>Pseudomonadota</taxon>
        <taxon>Gammaproteobacteria</taxon>
        <taxon>Oceanospirillales</taxon>
        <taxon>Pleioneaceae</taxon>
        <taxon>Aliikangiella</taxon>
    </lineage>
</organism>
<dbReference type="SUPFAM" id="SSF48452">
    <property type="entry name" value="TPR-like"/>
    <property type="match status" value="1"/>
</dbReference>
<dbReference type="SUPFAM" id="SSF53300">
    <property type="entry name" value="vWA-like"/>
    <property type="match status" value="1"/>
</dbReference>
<dbReference type="PANTHER" id="PTHR22550:SF14">
    <property type="entry name" value="VWFA DOMAIN-CONTAINING PROTEIN"/>
    <property type="match status" value="1"/>
</dbReference>
<dbReference type="Gene3D" id="3.40.50.410">
    <property type="entry name" value="von Willebrand factor, type A domain"/>
    <property type="match status" value="1"/>
</dbReference>
<dbReference type="Proteomes" id="UP000317839">
    <property type="component" value="Unassembled WGS sequence"/>
</dbReference>
<evidence type="ECO:0000259" key="4">
    <source>
        <dbReference type="PROSITE" id="PS50234"/>
    </source>
</evidence>
<dbReference type="InterPro" id="IPR019734">
    <property type="entry name" value="TPR_rpt"/>
</dbReference>